<accession>A0ABQ1H7E7</accession>
<organism evidence="1 2">
    <name type="scientific">Sphingomonas psychrolutea</name>
    <dbReference type="NCBI Taxonomy" id="1259676"/>
    <lineage>
        <taxon>Bacteria</taxon>
        <taxon>Pseudomonadati</taxon>
        <taxon>Pseudomonadota</taxon>
        <taxon>Alphaproteobacteria</taxon>
        <taxon>Sphingomonadales</taxon>
        <taxon>Sphingomonadaceae</taxon>
        <taxon>Sphingomonas</taxon>
    </lineage>
</organism>
<evidence type="ECO:0008006" key="3">
    <source>
        <dbReference type="Google" id="ProtNLM"/>
    </source>
</evidence>
<keyword evidence="2" id="KW-1185">Reference proteome</keyword>
<dbReference type="Proteomes" id="UP000618591">
    <property type="component" value="Unassembled WGS sequence"/>
</dbReference>
<name>A0ABQ1H7E7_9SPHN</name>
<sequence length="163" mass="17594">MPSSSTLPLQIHQAIASLSPKLLSRSGAVFYTGKEAFSGSRALYVLGLNPGGDPEIQSEETIAHDLDDFASRPGPWSAYANARWANAEPGKWGLQPRVLHMLRVLGLDPQAVPASNTVFVRTRSEAALKLDKAELLAECWPIHHAVIEALGVRVALLHNVARA</sequence>
<dbReference type="EMBL" id="BMDW01000039">
    <property type="protein sequence ID" value="GGA62251.1"/>
    <property type="molecule type" value="Genomic_DNA"/>
</dbReference>
<evidence type="ECO:0000313" key="1">
    <source>
        <dbReference type="EMBL" id="GGA62251.1"/>
    </source>
</evidence>
<comment type="caution">
    <text evidence="1">The sequence shown here is derived from an EMBL/GenBank/DDBJ whole genome shotgun (WGS) entry which is preliminary data.</text>
</comment>
<reference evidence="2" key="1">
    <citation type="journal article" date="2019" name="Int. J. Syst. Evol. Microbiol.">
        <title>The Global Catalogue of Microorganisms (GCM) 10K type strain sequencing project: providing services to taxonomists for standard genome sequencing and annotation.</title>
        <authorList>
            <consortium name="The Broad Institute Genomics Platform"/>
            <consortium name="The Broad Institute Genome Sequencing Center for Infectious Disease"/>
            <person name="Wu L."/>
            <person name="Ma J."/>
        </authorList>
    </citation>
    <scope>NUCLEOTIDE SEQUENCE [LARGE SCALE GENOMIC DNA]</scope>
    <source>
        <strain evidence="2">CGMCC 1.10106</strain>
    </source>
</reference>
<proteinExistence type="predicted"/>
<gene>
    <name evidence="1" type="ORF">GCM10011395_35620</name>
</gene>
<protein>
    <recommendedName>
        <fullName evidence="3">DUF3293 domain-containing protein</fullName>
    </recommendedName>
</protein>
<evidence type="ECO:0000313" key="2">
    <source>
        <dbReference type="Proteomes" id="UP000618591"/>
    </source>
</evidence>